<dbReference type="InterPro" id="IPR006029">
    <property type="entry name" value="Neurotrans-gated_channel_TM"/>
</dbReference>
<keyword evidence="11" id="KW-0325">Glycoprotein</keyword>
<dbReference type="Pfam" id="PF02932">
    <property type="entry name" value="Neur_chan_memb"/>
    <property type="match status" value="1"/>
</dbReference>
<evidence type="ECO:0000256" key="1">
    <source>
        <dbReference type="ARBA" id="ARBA00009237"/>
    </source>
</evidence>
<dbReference type="AlphaFoldDB" id="A0A1W0XDC2"/>
<evidence type="ECO:0000256" key="14">
    <source>
        <dbReference type="ARBA" id="ARBA00023303"/>
    </source>
</evidence>
<dbReference type="FunFam" id="1.20.58.390:FF:000038">
    <property type="entry name" value="Acetylcholine receptor subunit beta-like 1"/>
    <property type="match status" value="1"/>
</dbReference>
<dbReference type="CDD" id="cd19064">
    <property type="entry name" value="LGIC_TM_nAChR"/>
    <property type="match status" value="1"/>
</dbReference>
<dbReference type="FunFam" id="2.70.170.10:FF:000016">
    <property type="entry name" value="Nicotinic acetylcholine receptor subunit"/>
    <property type="match status" value="1"/>
</dbReference>
<evidence type="ECO:0000256" key="16">
    <source>
        <dbReference type="RuleBase" id="RU000687"/>
    </source>
</evidence>
<comment type="caution">
    <text evidence="20">The sequence shown here is derived from an EMBL/GenBank/DDBJ whole genome shotgun (WGS) entry which is preliminary data.</text>
</comment>
<dbReference type="PROSITE" id="PS00236">
    <property type="entry name" value="NEUROTR_ION_CHANNEL"/>
    <property type="match status" value="1"/>
</dbReference>
<keyword evidence="2 16" id="KW-0813">Transport</keyword>
<dbReference type="PRINTS" id="PR00254">
    <property type="entry name" value="NICOTINICR"/>
</dbReference>
<evidence type="ECO:0000256" key="13">
    <source>
        <dbReference type="ARBA" id="ARBA00023286"/>
    </source>
</evidence>
<evidence type="ECO:0000256" key="12">
    <source>
        <dbReference type="ARBA" id="ARBA00023257"/>
    </source>
</evidence>
<feature type="compositionally biased region" description="Polar residues" evidence="17">
    <location>
        <begin position="432"/>
        <end position="444"/>
    </location>
</feature>
<dbReference type="InterPro" id="IPR036719">
    <property type="entry name" value="Neuro-gated_channel_TM_sf"/>
</dbReference>
<dbReference type="EMBL" id="MTYJ01000002">
    <property type="protein sequence ID" value="OQV25479.1"/>
    <property type="molecule type" value="Genomic_DNA"/>
</dbReference>
<evidence type="ECO:0000256" key="6">
    <source>
        <dbReference type="ARBA" id="ARBA00023018"/>
    </source>
</evidence>
<dbReference type="NCBIfam" id="TIGR00860">
    <property type="entry name" value="LIC"/>
    <property type="match status" value="1"/>
</dbReference>
<feature type="compositionally biased region" description="Basic and acidic residues" evidence="17">
    <location>
        <begin position="450"/>
        <end position="469"/>
    </location>
</feature>
<keyword evidence="12" id="KW-0628">Postsynaptic cell membrane</keyword>
<evidence type="ECO:0000256" key="11">
    <source>
        <dbReference type="ARBA" id="ARBA00023180"/>
    </source>
</evidence>
<dbReference type="InterPro" id="IPR038050">
    <property type="entry name" value="Neuro_actylchol_rec"/>
</dbReference>
<keyword evidence="13" id="KW-1071">Ligand-gated ion channel</keyword>
<evidence type="ECO:0000256" key="17">
    <source>
        <dbReference type="SAM" id="MobiDB-lite"/>
    </source>
</evidence>
<evidence type="ECO:0000256" key="2">
    <source>
        <dbReference type="ARBA" id="ARBA00022448"/>
    </source>
</evidence>
<keyword evidence="5 16" id="KW-1133">Transmembrane helix</keyword>
<name>A0A1W0XDC2_HYPEX</name>
<evidence type="ECO:0000256" key="8">
    <source>
        <dbReference type="ARBA" id="ARBA00023136"/>
    </source>
</evidence>
<evidence type="ECO:0000313" key="21">
    <source>
        <dbReference type="Proteomes" id="UP000192578"/>
    </source>
</evidence>
<feature type="transmembrane region" description="Helical" evidence="16">
    <location>
        <begin position="275"/>
        <end position="296"/>
    </location>
</feature>
<evidence type="ECO:0000256" key="5">
    <source>
        <dbReference type="ARBA" id="ARBA00022989"/>
    </source>
</evidence>
<dbReference type="GO" id="GO:0004888">
    <property type="term" value="F:transmembrane signaling receptor activity"/>
    <property type="evidence" value="ECO:0007669"/>
    <property type="project" value="InterPro"/>
</dbReference>
<keyword evidence="10 20" id="KW-0675">Receptor</keyword>
<comment type="subcellular location">
    <subcellularLocation>
        <location evidence="15">Postsynaptic cell membrane</location>
        <topology evidence="15">Multi-pass membrane protein</topology>
    </subcellularLocation>
</comment>
<protein>
    <submittedName>
        <fullName evidence="20">Acetylcholine receptor subunit beta-like 1</fullName>
    </submittedName>
</protein>
<dbReference type="InterPro" id="IPR036734">
    <property type="entry name" value="Neur_chan_lig-bd_sf"/>
</dbReference>
<feature type="region of interest" description="Disordered" evidence="17">
    <location>
        <begin position="366"/>
        <end position="385"/>
    </location>
</feature>
<dbReference type="Proteomes" id="UP000192578">
    <property type="component" value="Unassembled WGS sequence"/>
</dbReference>
<evidence type="ECO:0000259" key="18">
    <source>
        <dbReference type="Pfam" id="PF02931"/>
    </source>
</evidence>
<dbReference type="SUPFAM" id="SSF90112">
    <property type="entry name" value="Neurotransmitter-gated ion-channel transmembrane pore"/>
    <property type="match status" value="1"/>
</dbReference>
<dbReference type="OrthoDB" id="5975154at2759"/>
<dbReference type="InterPro" id="IPR018000">
    <property type="entry name" value="Neurotransmitter_ion_chnl_CS"/>
</dbReference>
<feature type="transmembrane region" description="Helical" evidence="16">
    <location>
        <begin position="308"/>
        <end position="329"/>
    </location>
</feature>
<dbReference type="InterPro" id="IPR006201">
    <property type="entry name" value="Neur_channel"/>
</dbReference>
<organism evidence="20 21">
    <name type="scientific">Hypsibius exemplaris</name>
    <name type="common">Freshwater tardigrade</name>
    <dbReference type="NCBI Taxonomy" id="2072580"/>
    <lineage>
        <taxon>Eukaryota</taxon>
        <taxon>Metazoa</taxon>
        <taxon>Ecdysozoa</taxon>
        <taxon>Tardigrada</taxon>
        <taxon>Eutardigrada</taxon>
        <taxon>Parachela</taxon>
        <taxon>Hypsibioidea</taxon>
        <taxon>Hypsibiidae</taxon>
        <taxon>Hypsibius</taxon>
    </lineage>
</organism>
<dbReference type="Gene3D" id="2.70.170.10">
    <property type="entry name" value="Neurotransmitter-gated ion-channel ligand-binding domain"/>
    <property type="match status" value="1"/>
</dbReference>
<feature type="region of interest" description="Disordered" evidence="17">
    <location>
        <begin position="419"/>
        <end position="475"/>
    </location>
</feature>
<dbReference type="SUPFAM" id="SSF63712">
    <property type="entry name" value="Nicotinic receptor ligand binding domain-like"/>
    <property type="match status" value="1"/>
</dbReference>
<evidence type="ECO:0000256" key="15">
    <source>
        <dbReference type="ARBA" id="ARBA00034104"/>
    </source>
</evidence>
<proteinExistence type="inferred from homology"/>
<evidence type="ECO:0000256" key="4">
    <source>
        <dbReference type="ARBA" id="ARBA00022692"/>
    </source>
</evidence>
<keyword evidence="6" id="KW-0770">Synapse</keyword>
<dbReference type="Pfam" id="PF02931">
    <property type="entry name" value="Neur_chan_LBD"/>
    <property type="match status" value="1"/>
</dbReference>
<reference evidence="21" key="1">
    <citation type="submission" date="2017-01" db="EMBL/GenBank/DDBJ databases">
        <title>Comparative genomics of anhydrobiosis in the tardigrade Hypsibius dujardini.</title>
        <authorList>
            <person name="Yoshida Y."/>
            <person name="Koutsovoulos G."/>
            <person name="Laetsch D."/>
            <person name="Stevens L."/>
            <person name="Kumar S."/>
            <person name="Horikawa D."/>
            <person name="Ishino K."/>
            <person name="Komine S."/>
            <person name="Tomita M."/>
            <person name="Blaxter M."/>
            <person name="Arakawa K."/>
        </authorList>
    </citation>
    <scope>NUCLEOTIDE SEQUENCE [LARGE SCALE GENOMIC DNA]</scope>
    <source>
        <strain evidence="21">Z151</strain>
    </source>
</reference>
<keyword evidence="9" id="KW-1015">Disulfide bond</keyword>
<evidence type="ECO:0000313" key="20">
    <source>
        <dbReference type="EMBL" id="OQV25479.1"/>
    </source>
</evidence>
<feature type="compositionally biased region" description="Basic and acidic residues" evidence="17">
    <location>
        <begin position="370"/>
        <end position="384"/>
    </location>
</feature>
<evidence type="ECO:0000256" key="7">
    <source>
        <dbReference type="ARBA" id="ARBA00023065"/>
    </source>
</evidence>
<keyword evidence="21" id="KW-1185">Reference proteome</keyword>
<feature type="chain" id="PRO_5022271709" evidence="16">
    <location>
        <begin position="25"/>
        <end position="569"/>
    </location>
</feature>
<dbReference type="GO" id="GO:0022848">
    <property type="term" value="F:acetylcholine-gated monoatomic cation-selective channel activity"/>
    <property type="evidence" value="ECO:0007669"/>
    <property type="project" value="InterPro"/>
</dbReference>
<keyword evidence="16" id="KW-0732">Signal</keyword>
<feature type="domain" description="Neurotransmitter-gated ion-channel transmembrane" evidence="19">
    <location>
        <begin position="250"/>
        <end position="535"/>
    </location>
</feature>
<dbReference type="Gene3D" id="1.20.58.390">
    <property type="entry name" value="Neurotransmitter-gated ion-channel transmembrane domain"/>
    <property type="match status" value="2"/>
</dbReference>
<keyword evidence="8 16" id="KW-0472">Membrane</keyword>
<feature type="transmembrane region" description="Helical" evidence="16">
    <location>
        <begin position="341"/>
        <end position="357"/>
    </location>
</feature>
<feature type="signal peptide" evidence="16">
    <location>
        <begin position="1"/>
        <end position="24"/>
    </location>
</feature>
<keyword evidence="14 16" id="KW-0407">Ion channel</keyword>
<evidence type="ECO:0000259" key="19">
    <source>
        <dbReference type="Pfam" id="PF02932"/>
    </source>
</evidence>
<evidence type="ECO:0000256" key="9">
    <source>
        <dbReference type="ARBA" id="ARBA00023157"/>
    </source>
</evidence>
<dbReference type="PANTHER" id="PTHR18945">
    <property type="entry name" value="NEUROTRANSMITTER GATED ION CHANNEL"/>
    <property type="match status" value="1"/>
</dbReference>
<feature type="transmembrane region" description="Helical" evidence="16">
    <location>
        <begin position="519"/>
        <end position="543"/>
    </location>
</feature>
<gene>
    <name evidence="20" type="ORF">BV898_00420</name>
</gene>
<comment type="similarity">
    <text evidence="1">Belongs to the ligand-gated ion channel (TC 1.A.9) family. Acetylcholine receptor (TC 1.A.9.1) subfamily.</text>
</comment>
<feature type="transmembrane region" description="Helical" evidence="16">
    <location>
        <begin position="244"/>
        <end position="269"/>
    </location>
</feature>
<keyword evidence="3" id="KW-1003">Cell membrane</keyword>
<dbReference type="InterPro" id="IPR006202">
    <property type="entry name" value="Neur_chan_lig-bd"/>
</dbReference>
<dbReference type="GO" id="GO:0045211">
    <property type="term" value="C:postsynaptic membrane"/>
    <property type="evidence" value="ECO:0007669"/>
    <property type="project" value="UniProtKB-SubCell"/>
</dbReference>
<keyword evidence="7 16" id="KW-0406">Ion transport</keyword>
<evidence type="ECO:0000256" key="3">
    <source>
        <dbReference type="ARBA" id="ARBA00022475"/>
    </source>
</evidence>
<evidence type="ECO:0000256" key="10">
    <source>
        <dbReference type="ARBA" id="ARBA00023170"/>
    </source>
</evidence>
<accession>A0A1W0XDC2</accession>
<feature type="domain" description="Neurotransmitter-gated ion-channel ligand-binding" evidence="18">
    <location>
        <begin position="34"/>
        <end position="243"/>
    </location>
</feature>
<sequence length="569" mass="65385">MMDYRRLWCCRVLMPFVITLAVYGLDKCSGSADEERLVKELLSKYSRLTRPVRHTNETVQVEFTLILSLLINVQEREQVMKTNVWLQYKWVDPQLTWDPASYGGITSIRLPLDKIWMPDVVLINNADGKYTESYKCNVVAYYDGNLLMVPPSIYKSTCDINVDNFPFDEQRCEMKFQSWTYNADEVMLNFEKDKLPRIEESSYQESGTWNLIAAPGTKNTYRKGPNEPMMVDLTYKIVIRRKTLFYTINLVIPTVLVSFLSVLVFYLPTVAGEKIALSISILLTLNVFLLLVSKLLPPASDLPLIGKFLLFTFLMNLISIVITVITINLNFRSPKTHTMPGWMRKIFLVWLPRLLFMRRPKRHRRFKLNRGPDSEKGQGHDRAGMVDQYGRPVAQSASNSVPPMDGGYREAHELRELRTSSQHDSAGMNRRATGNQHSGNQHSGSPGFRYSDREASDPFANSRRDNELRDDSDEISLSSPDARLVTSSIACIVQYHQQNDSIQEVEDDWKYVALVVDRLLLWIFFWATTIGTIKILLSAPTIFETLADAKKRELAPYERVFKSLSKLNL</sequence>
<dbReference type="InterPro" id="IPR002394">
    <property type="entry name" value="Nicotinic_acetylcholine_rcpt"/>
</dbReference>
<dbReference type="PRINTS" id="PR00252">
    <property type="entry name" value="NRIONCHANNEL"/>
</dbReference>
<keyword evidence="4 16" id="KW-0812">Transmembrane</keyword>